<dbReference type="Gene3D" id="3.40.50.720">
    <property type="entry name" value="NAD(P)-binding Rossmann-like Domain"/>
    <property type="match status" value="1"/>
</dbReference>
<dbReference type="AlphaFoldDB" id="A0A0M6XNR1"/>
<dbReference type="EMBL" id="CXPG01000014">
    <property type="protein sequence ID" value="CTQ32719.1"/>
    <property type="molecule type" value="Genomic_DNA"/>
</dbReference>
<dbReference type="CDD" id="cd08946">
    <property type="entry name" value="SDR_e"/>
    <property type="match status" value="1"/>
</dbReference>
<protein>
    <recommendedName>
        <fullName evidence="1">NAD-dependent epimerase/dehydratase domain-containing protein</fullName>
    </recommendedName>
</protein>
<dbReference type="Proteomes" id="UP000048908">
    <property type="component" value="Unassembled WGS sequence"/>
</dbReference>
<dbReference type="STRING" id="282197.SAMN04488517_101654"/>
<accession>A0A0M6XNR1</accession>
<dbReference type="InterPro" id="IPR001509">
    <property type="entry name" value="Epimerase_deHydtase"/>
</dbReference>
<proteinExistence type="predicted"/>
<dbReference type="InterPro" id="IPR036291">
    <property type="entry name" value="NAD(P)-bd_dom_sf"/>
</dbReference>
<dbReference type="Pfam" id="PF01370">
    <property type="entry name" value="Epimerase"/>
    <property type="match status" value="1"/>
</dbReference>
<evidence type="ECO:0000313" key="3">
    <source>
        <dbReference type="Proteomes" id="UP000048908"/>
    </source>
</evidence>
<keyword evidence="3" id="KW-1185">Reference proteome</keyword>
<feature type="domain" description="NAD-dependent epimerase/dehydratase" evidence="1">
    <location>
        <begin position="3"/>
        <end position="209"/>
    </location>
</feature>
<evidence type="ECO:0000259" key="1">
    <source>
        <dbReference type="Pfam" id="PF01370"/>
    </source>
</evidence>
<dbReference type="SUPFAM" id="SSF51735">
    <property type="entry name" value="NAD(P)-binding Rossmann-fold domains"/>
    <property type="match status" value="1"/>
</dbReference>
<dbReference type="OrthoDB" id="9814124at2"/>
<sequence length="272" mass="29070">MRVAVTGATGLAGYPIAAHLAGLGHDIITLGRRPASADWEHVNWALGDRPRLVCDALVHCAFDHVPGRYRGGEGDDPERFLRLNGDGARHLFDGMGDARIVFLSSRAVYGDRPGTTLVEDMLPLPDTLYGRLKLATEGEVASRRGVSLRATGIYGPPPPGRDHKWAGLFADFAAGRSIAPRVATEVHGDDLGAAVALALDRDIPEVLNVSDILLDRRDLLATYAAVSGRTGHLPPPGDPASVSAMDCGRLHTMGWTPRGLHGLSDAIRMMIR</sequence>
<dbReference type="RefSeq" id="WP_055682153.1">
    <property type="nucleotide sequence ID" value="NZ_CXPG01000014.1"/>
</dbReference>
<organism evidence="2 3">
    <name type="scientific">Jannaschia rubra</name>
    <dbReference type="NCBI Taxonomy" id="282197"/>
    <lineage>
        <taxon>Bacteria</taxon>
        <taxon>Pseudomonadati</taxon>
        <taxon>Pseudomonadota</taxon>
        <taxon>Alphaproteobacteria</taxon>
        <taxon>Rhodobacterales</taxon>
        <taxon>Roseobacteraceae</taxon>
        <taxon>Jannaschia</taxon>
    </lineage>
</organism>
<name>A0A0M6XNR1_9RHOB</name>
<reference evidence="2 3" key="1">
    <citation type="submission" date="2015-07" db="EMBL/GenBank/DDBJ databases">
        <authorList>
            <person name="Noorani M."/>
        </authorList>
    </citation>
    <scope>NUCLEOTIDE SEQUENCE [LARGE SCALE GENOMIC DNA]</scope>
    <source>
        <strain evidence="2 3">CECT 5088</strain>
    </source>
</reference>
<gene>
    <name evidence="2" type="ORF">JAN5088_01491</name>
</gene>
<evidence type="ECO:0000313" key="2">
    <source>
        <dbReference type="EMBL" id="CTQ32719.1"/>
    </source>
</evidence>